<keyword evidence="2" id="KW-1185">Reference proteome</keyword>
<protein>
    <submittedName>
        <fullName evidence="1">Uncharacterized protein</fullName>
    </submittedName>
</protein>
<sequence length="393" mass="43761">MTSLAARSAEGDRIQDVANHLSPLPVEGFSKTIQAITYVICVFATLIIALRVYVKFSTATSQRWGWDDIFAVAGWVPLLPSVVFLILATNYGLGARDSQVPDGMLVYYQVRVKSYMFCFEIIYFASSVLTKLAMAVMILRLSATKVYAYIIWGNMAVLAINALVCLVILFASCSPIQALWNEKLGYCRLRDGWIIISYAGSVILAMVDWTCAITPFFMLRNLQMPRRRKISVQVILSLGIIGSAAGLVRMGYYHAYDADKYPFESLYNWGHTILWSILEAGIGIITCSLPPLRRLFKKFYQGSSAMSGKRSRLGTIDGATELITIGGGKQNGVVTNIRRKEGSNWDRLDDEISTSSQQHIVKSTDVFVETSSADDDKSQATRKEREYPWAGPV</sequence>
<evidence type="ECO:0000313" key="2">
    <source>
        <dbReference type="Proteomes" id="UP001497700"/>
    </source>
</evidence>
<gene>
    <name evidence="1" type="ORF">F4820DRAFT_142259</name>
</gene>
<reference evidence="1 2" key="1">
    <citation type="journal article" date="2022" name="New Phytol.">
        <title>Ecological generalism drives hyperdiversity of secondary metabolite gene clusters in xylarialean endophytes.</title>
        <authorList>
            <person name="Franco M.E.E."/>
            <person name="Wisecaver J.H."/>
            <person name="Arnold A.E."/>
            <person name="Ju Y.M."/>
            <person name="Slot J.C."/>
            <person name="Ahrendt S."/>
            <person name="Moore L.P."/>
            <person name="Eastman K.E."/>
            <person name="Scott K."/>
            <person name="Konkel Z."/>
            <person name="Mondo S.J."/>
            <person name="Kuo A."/>
            <person name="Hayes R.D."/>
            <person name="Haridas S."/>
            <person name="Andreopoulos B."/>
            <person name="Riley R."/>
            <person name="LaButti K."/>
            <person name="Pangilinan J."/>
            <person name="Lipzen A."/>
            <person name="Amirebrahimi M."/>
            <person name="Yan J."/>
            <person name="Adam C."/>
            <person name="Keymanesh K."/>
            <person name="Ng V."/>
            <person name="Louie K."/>
            <person name="Northen T."/>
            <person name="Drula E."/>
            <person name="Henrissat B."/>
            <person name="Hsieh H.M."/>
            <person name="Youens-Clark K."/>
            <person name="Lutzoni F."/>
            <person name="Miadlikowska J."/>
            <person name="Eastwood D.C."/>
            <person name="Hamelin R.C."/>
            <person name="Grigoriev I.V."/>
            <person name="U'Ren J.M."/>
        </authorList>
    </citation>
    <scope>NUCLEOTIDE SEQUENCE [LARGE SCALE GENOMIC DNA]</scope>
    <source>
        <strain evidence="1 2">CBS 119005</strain>
    </source>
</reference>
<accession>A0ACB9YJW1</accession>
<comment type="caution">
    <text evidence="1">The sequence shown here is derived from an EMBL/GenBank/DDBJ whole genome shotgun (WGS) entry which is preliminary data.</text>
</comment>
<evidence type="ECO:0000313" key="1">
    <source>
        <dbReference type="EMBL" id="KAI4859701.1"/>
    </source>
</evidence>
<organism evidence="1 2">
    <name type="scientific">Hypoxylon rubiginosum</name>
    <dbReference type="NCBI Taxonomy" id="110542"/>
    <lineage>
        <taxon>Eukaryota</taxon>
        <taxon>Fungi</taxon>
        <taxon>Dikarya</taxon>
        <taxon>Ascomycota</taxon>
        <taxon>Pezizomycotina</taxon>
        <taxon>Sordariomycetes</taxon>
        <taxon>Xylariomycetidae</taxon>
        <taxon>Xylariales</taxon>
        <taxon>Hypoxylaceae</taxon>
        <taxon>Hypoxylon</taxon>
    </lineage>
</organism>
<proteinExistence type="predicted"/>
<dbReference type="Proteomes" id="UP001497700">
    <property type="component" value="Unassembled WGS sequence"/>
</dbReference>
<dbReference type="EMBL" id="MU393617">
    <property type="protein sequence ID" value="KAI4859701.1"/>
    <property type="molecule type" value="Genomic_DNA"/>
</dbReference>
<name>A0ACB9YJW1_9PEZI</name>